<accession>A0A151ZB98</accession>
<gene>
    <name evidence="1" type="ORF">DLAC_08128</name>
</gene>
<evidence type="ECO:0000313" key="2">
    <source>
        <dbReference type="Proteomes" id="UP000076078"/>
    </source>
</evidence>
<reference evidence="1 2" key="1">
    <citation type="submission" date="2015-12" db="EMBL/GenBank/DDBJ databases">
        <title>Dictyostelia acquired genes for synthesis and detection of signals that induce cell-type specialization by lateral gene transfer from prokaryotes.</title>
        <authorList>
            <person name="Gloeckner G."/>
            <person name="Schaap P."/>
        </authorList>
    </citation>
    <scope>NUCLEOTIDE SEQUENCE [LARGE SCALE GENOMIC DNA]</scope>
    <source>
        <strain evidence="1 2">TK</strain>
    </source>
</reference>
<evidence type="ECO:0000313" key="1">
    <source>
        <dbReference type="EMBL" id="KYQ91205.1"/>
    </source>
</evidence>
<dbReference type="Proteomes" id="UP000076078">
    <property type="component" value="Unassembled WGS sequence"/>
</dbReference>
<dbReference type="EMBL" id="LODT01000035">
    <property type="protein sequence ID" value="KYQ91205.1"/>
    <property type="molecule type" value="Genomic_DNA"/>
</dbReference>
<sequence length="727" mass="86239">MDYETLVHSIFGNKYILKKIFYFIRVHNAICSNKGYSYYDLPMFYYFNRQQSAEQKSSKSDEFVKRLQYHTNREPENGFKIFNLNHSHFFRFYTQNSNLELFKTVYNEIGPKHIVKYFMTRTSQMFHTPNREVLDFLLNEHPELFDQQPKHDHDISINSALIFYQFLMENQHLKLFQNILKTEHIKYVLCTNALLSANTDNLAFILKNNLVPDNTSIKLNMIREIITSGKYNHFQVLKEFNPSCLQRQFMHQIYPMSITNLPFSDGHCKILYEFYKIDNLEPVYDVGGVLDYHTSEPLSFILNKFMDPGRIDGINKVISPACFKFLLENRAVTSEMNIFKMIRNSPLFYNNIHMVREFTSKLMSEPRNNIKLVNCTELPVFKHLIENTNVVISDSFLNDPGFQDTEILDYLLENSGNGTRVVISHTSIKMAIHYGNFEIFKRLYHTMPNQVHDACLTDIHLSPNSQIIEFILSRNPTVIDKFIQNLYMHSFKSFEYLICNHKKKLNNEISLCLYEMVEYNPYLLNLILKFHEESVKCRSTPILESIIDNNEFGLLHQVMENRDHPLLKNGIRLTNVKKTLSYIQATWSFKMLVMLFHYGILKIKKHLNLLVRVMNSDENYQAILYLFRYFPSPIQHQIFYQSIKISILQNYNYKPNNNNNSLIYFYQHEMKYQTNRELITSNPTTFFVKRKLSQELLESFKTSLSAPMLEYLEKQNIFEVLFKNSIN</sequence>
<dbReference type="AlphaFoldDB" id="A0A151ZB98"/>
<comment type="caution">
    <text evidence="1">The sequence shown here is derived from an EMBL/GenBank/DDBJ whole genome shotgun (WGS) entry which is preliminary data.</text>
</comment>
<dbReference type="InParanoid" id="A0A151ZB98"/>
<organism evidence="1 2">
    <name type="scientific">Tieghemostelium lacteum</name>
    <name type="common">Slime mold</name>
    <name type="synonym">Dictyostelium lacteum</name>
    <dbReference type="NCBI Taxonomy" id="361077"/>
    <lineage>
        <taxon>Eukaryota</taxon>
        <taxon>Amoebozoa</taxon>
        <taxon>Evosea</taxon>
        <taxon>Eumycetozoa</taxon>
        <taxon>Dictyostelia</taxon>
        <taxon>Dictyosteliales</taxon>
        <taxon>Raperosteliaceae</taxon>
        <taxon>Tieghemostelium</taxon>
    </lineage>
</organism>
<name>A0A151ZB98_TIELA</name>
<dbReference type="FunCoup" id="A0A151ZB98">
    <property type="interactions" value="170"/>
</dbReference>
<keyword evidence="2" id="KW-1185">Reference proteome</keyword>
<protein>
    <submittedName>
        <fullName evidence="1">Uncharacterized protein</fullName>
    </submittedName>
</protein>
<proteinExistence type="predicted"/>